<evidence type="ECO:0000313" key="3">
    <source>
        <dbReference type="Proteomes" id="UP001248134"/>
    </source>
</evidence>
<dbReference type="Pfam" id="PF14414">
    <property type="entry name" value="WHH"/>
    <property type="match status" value="1"/>
</dbReference>
<name>A0AAJ1Z1K4_9BACI</name>
<reference evidence="2" key="1">
    <citation type="submission" date="2019-07" db="EMBL/GenBank/DDBJ databases">
        <title>Phylogenomic Reclassification of ATCC Bacillus Strains and Various Taxa within the Genus Bacillus.</title>
        <authorList>
            <person name="Riojas M.A."/>
            <person name="Frank A.M."/>
            <person name="Fenn S.L."/>
            <person name="King S.P."/>
            <person name="Brower S.M."/>
            <person name="Hazbon M.H."/>
        </authorList>
    </citation>
    <scope>NUCLEOTIDE SEQUENCE</scope>
    <source>
        <strain evidence="2">NR-12239</strain>
    </source>
</reference>
<evidence type="ECO:0000256" key="1">
    <source>
        <dbReference type="SAM" id="MobiDB-lite"/>
    </source>
</evidence>
<sequence>MIRKQVGPGKVTEWVNARHAESSKKINDEIQGIEASLAKGASKAKNLKLEDFTKEVLKTKPMNSPRPERWLLKKGGQISIDDKGVWTYTNKNGQSVRYPNGYPDFTPYAHPDIPPVTIKVHSPKNNQKDFEAANLEAGLSKGSNPPVPNKSQPPEGYTWHHHEDGKTMILVEEDIHDEFKHIGGQSTVNGKNKK</sequence>
<dbReference type="InterPro" id="IPR032869">
    <property type="entry name" value="WHH_dom_containing"/>
</dbReference>
<organism evidence="2 3">
    <name type="scientific">Bacillus pseudomycoides</name>
    <dbReference type="NCBI Taxonomy" id="64104"/>
    <lineage>
        <taxon>Bacteria</taxon>
        <taxon>Bacillati</taxon>
        <taxon>Bacillota</taxon>
        <taxon>Bacilli</taxon>
        <taxon>Bacillales</taxon>
        <taxon>Bacillaceae</taxon>
        <taxon>Bacillus</taxon>
        <taxon>Bacillus cereus group</taxon>
    </lineage>
</organism>
<gene>
    <name evidence="2" type="ORF">FOS08_21385</name>
</gene>
<accession>A0AAJ1Z1K4</accession>
<evidence type="ECO:0000313" key="2">
    <source>
        <dbReference type="EMBL" id="MDR4328373.1"/>
    </source>
</evidence>
<protein>
    <submittedName>
        <fullName evidence="2">RHS-family protein</fullName>
    </submittedName>
</protein>
<dbReference type="Proteomes" id="UP001248134">
    <property type="component" value="Unassembled WGS sequence"/>
</dbReference>
<comment type="caution">
    <text evidence="2">The sequence shown here is derived from an EMBL/GenBank/DDBJ whole genome shotgun (WGS) entry which is preliminary data.</text>
</comment>
<proteinExistence type="predicted"/>
<feature type="region of interest" description="Disordered" evidence="1">
    <location>
        <begin position="124"/>
        <end position="164"/>
    </location>
</feature>
<dbReference type="AlphaFoldDB" id="A0AAJ1Z1K4"/>
<dbReference type="EMBL" id="VLYX01000030">
    <property type="protein sequence ID" value="MDR4328373.1"/>
    <property type="molecule type" value="Genomic_DNA"/>
</dbReference>